<name>A0A3P3U2H9_9BACL</name>
<accession>A0A3P3U2H9</accession>
<proteinExistence type="predicted"/>
<keyword evidence="1" id="KW-0472">Membrane</keyword>
<keyword evidence="3" id="KW-1185">Reference proteome</keyword>
<evidence type="ECO:0000256" key="1">
    <source>
        <dbReference type="SAM" id="Phobius"/>
    </source>
</evidence>
<comment type="caution">
    <text evidence="2">The sequence shown here is derived from an EMBL/GenBank/DDBJ whole genome shotgun (WGS) entry which is preliminary data.</text>
</comment>
<keyword evidence="1" id="KW-1133">Transmembrane helix</keyword>
<dbReference type="AlphaFoldDB" id="A0A3P3U2H9"/>
<dbReference type="EMBL" id="RRCN01000001">
    <property type="protein sequence ID" value="RRJ64547.1"/>
    <property type="molecule type" value="Genomic_DNA"/>
</dbReference>
<reference evidence="2 3" key="1">
    <citation type="submission" date="2018-11" db="EMBL/GenBank/DDBJ databases">
        <title>Genome sequencing of Paenibacillus sp. KCOM 3021 (= ChDC PVNT-B20).</title>
        <authorList>
            <person name="Kook J.-K."/>
            <person name="Park S.-N."/>
            <person name="Lim Y.K."/>
        </authorList>
    </citation>
    <scope>NUCLEOTIDE SEQUENCE [LARGE SCALE GENOMIC DNA]</scope>
    <source>
        <strain evidence="2 3">KCOM 3021</strain>
    </source>
</reference>
<sequence length="359" mass="40676">MRRLQNQPKKLGLNQAEQMIRDTETLEHSFSEQIINRIEGMKQRPNKPRFFNKLGITTVVSAAALAAIMLVGGFLSPVMAETMKKIPLLNYIILFVNELGAKSADSGGIGPQAVHFDAKGKVTFLEQNLSYAEIEDEDFRNQLTAAWNEIFPGDSNQLKDVNIWYSESYNVLRAGNETKTIYIINGKLDFAVQKIQANEVPDSVKTTVDRLFKSMGNFKNSSSIVEMTLRPKQPPIYNFVYDTGDGEVWIDIEQETNRVTRVFADPLSDQLYKVSSLEEDISISEKTKALETNELVKTAVEQAREWMNLDLSDYRAKRDHARIDKLVFTKEGAPDVTAMFNSQGSFYYFMIQGIPTSRP</sequence>
<keyword evidence="1" id="KW-0812">Transmembrane</keyword>
<dbReference type="OrthoDB" id="2526588at2"/>
<organism evidence="2 3">
    <name type="scientific">Paenibacillus oralis</name>
    <dbReference type="NCBI Taxonomy" id="2490856"/>
    <lineage>
        <taxon>Bacteria</taxon>
        <taxon>Bacillati</taxon>
        <taxon>Bacillota</taxon>
        <taxon>Bacilli</taxon>
        <taxon>Bacillales</taxon>
        <taxon>Paenibacillaceae</taxon>
        <taxon>Paenibacillus</taxon>
    </lineage>
</organism>
<evidence type="ECO:0008006" key="4">
    <source>
        <dbReference type="Google" id="ProtNLM"/>
    </source>
</evidence>
<dbReference type="Proteomes" id="UP000267017">
    <property type="component" value="Unassembled WGS sequence"/>
</dbReference>
<feature type="transmembrane region" description="Helical" evidence="1">
    <location>
        <begin position="50"/>
        <end position="75"/>
    </location>
</feature>
<gene>
    <name evidence="2" type="ORF">EHV15_17655</name>
</gene>
<evidence type="ECO:0000313" key="2">
    <source>
        <dbReference type="EMBL" id="RRJ64547.1"/>
    </source>
</evidence>
<evidence type="ECO:0000313" key="3">
    <source>
        <dbReference type="Proteomes" id="UP000267017"/>
    </source>
</evidence>
<protein>
    <recommendedName>
        <fullName evidence="4">DUF4179 domain-containing protein</fullName>
    </recommendedName>
</protein>
<dbReference type="RefSeq" id="WP_128632351.1">
    <property type="nucleotide sequence ID" value="NZ_RRCN01000001.1"/>
</dbReference>